<name>A0A1Y0HZ72_CELCE</name>
<dbReference type="KEGG" id="cceu:CBR64_20465"/>
<evidence type="ECO:0000313" key="1">
    <source>
        <dbReference type="EMBL" id="ARU53451.1"/>
    </source>
</evidence>
<dbReference type="OrthoDB" id="5194782at2"/>
<dbReference type="AlphaFoldDB" id="A0A1Y0HZ72"/>
<dbReference type="Proteomes" id="UP000196228">
    <property type="component" value="Chromosome"/>
</dbReference>
<accession>A0A1Y0HZ72</accession>
<protein>
    <submittedName>
        <fullName evidence="1">Uncharacterized protein</fullName>
    </submittedName>
</protein>
<reference evidence="1 2" key="1">
    <citation type="submission" date="2017-05" db="EMBL/GenBank/DDBJ databases">
        <authorList>
            <person name="Song R."/>
            <person name="Chenine A.L."/>
            <person name="Ruprecht R.M."/>
        </authorList>
    </citation>
    <scope>NUCLEOTIDE SEQUENCE [LARGE SCALE GENOMIC DNA]</scope>
    <source>
        <strain evidence="1 2">PSBB019</strain>
    </source>
</reference>
<gene>
    <name evidence="1" type="ORF">CBR64_20465</name>
</gene>
<organism evidence="1 2">
    <name type="scientific">Cellulosimicrobium cellulans</name>
    <name type="common">Arthrobacter luteus</name>
    <dbReference type="NCBI Taxonomy" id="1710"/>
    <lineage>
        <taxon>Bacteria</taxon>
        <taxon>Bacillati</taxon>
        <taxon>Actinomycetota</taxon>
        <taxon>Actinomycetes</taxon>
        <taxon>Micrococcales</taxon>
        <taxon>Promicromonosporaceae</taxon>
        <taxon>Cellulosimicrobium</taxon>
    </lineage>
</organism>
<proteinExistence type="predicted"/>
<evidence type="ECO:0000313" key="2">
    <source>
        <dbReference type="Proteomes" id="UP000196228"/>
    </source>
</evidence>
<dbReference type="EMBL" id="CP021383">
    <property type="protein sequence ID" value="ARU53451.1"/>
    <property type="molecule type" value="Genomic_DNA"/>
</dbReference>
<dbReference type="RefSeq" id="WP_087472354.1">
    <property type="nucleotide sequence ID" value="NZ_CP021383.1"/>
</dbReference>
<sequence length="223" mass="25033">MRTLPHANEDPDVLAARAYKQTYEATIHELRRDGTLSELERARRIDQAHKDLNASLNEHGNALHQRRIAYFQEVGARVKIGADIPEGTSPADKAVLMQAFMAALDRVRGMKLEDLEKTFREAARFGDDTTQRAIETVTIEEGGHSHMREVIRSVNPDRVAAIEEWTTARDLVENRGIEGSFTSQAFSSPRKPAEAVQLPTLEMHEQQRQKAVTHSYVTTAGGY</sequence>